<evidence type="ECO:0000259" key="5">
    <source>
        <dbReference type="Pfam" id="PF00389"/>
    </source>
</evidence>
<dbReference type="SUPFAM" id="SSF52283">
    <property type="entry name" value="Formate/glycerate dehydrogenase catalytic domain-like"/>
    <property type="match status" value="1"/>
</dbReference>
<dbReference type="EMBL" id="PFPK01000026">
    <property type="protein sequence ID" value="PIZ94875.1"/>
    <property type="molecule type" value="Genomic_DNA"/>
</dbReference>
<name>A0A2M7V801_9BACT</name>
<feature type="domain" description="D-isomer specific 2-hydroxyacid dehydrogenase catalytic" evidence="5">
    <location>
        <begin position="14"/>
        <end position="321"/>
    </location>
</feature>
<dbReference type="Pfam" id="PF00389">
    <property type="entry name" value="2-Hacid_dh"/>
    <property type="match status" value="1"/>
</dbReference>
<dbReference type="InterPro" id="IPR036291">
    <property type="entry name" value="NAD(P)-bd_dom_sf"/>
</dbReference>
<dbReference type="Gene3D" id="3.40.50.720">
    <property type="entry name" value="NAD(P)-binding Rossmann-like Domain"/>
    <property type="match status" value="2"/>
</dbReference>
<proteinExistence type="inferred from homology"/>
<organism evidence="7 8">
    <name type="scientific">Candidatus Magasanikbacteria bacterium CG_4_10_14_0_2_um_filter_37_12</name>
    <dbReference type="NCBI Taxonomy" id="1974637"/>
    <lineage>
        <taxon>Bacteria</taxon>
        <taxon>Candidatus Magasanikiibacteriota</taxon>
    </lineage>
</organism>
<reference evidence="8" key="1">
    <citation type="submission" date="2017-09" db="EMBL/GenBank/DDBJ databases">
        <title>Depth-based differentiation of microbial function through sediment-hosted aquifers and enrichment of novel symbionts in the deep terrestrial subsurface.</title>
        <authorList>
            <person name="Probst A.J."/>
            <person name="Ladd B."/>
            <person name="Jarett J.K."/>
            <person name="Geller-Mcgrath D.E."/>
            <person name="Sieber C.M.K."/>
            <person name="Emerson J.B."/>
            <person name="Anantharaman K."/>
            <person name="Thomas B.C."/>
            <person name="Malmstrom R."/>
            <person name="Stieglmeier M."/>
            <person name="Klingl A."/>
            <person name="Woyke T."/>
            <person name="Ryan C.M."/>
            <person name="Banfield J.F."/>
        </authorList>
    </citation>
    <scope>NUCLEOTIDE SEQUENCE [LARGE SCALE GENOMIC DNA]</scope>
</reference>
<gene>
    <name evidence="7" type="ORF">COX81_02325</name>
</gene>
<dbReference type="GO" id="GO:0016616">
    <property type="term" value="F:oxidoreductase activity, acting on the CH-OH group of donors, NAD or NADP as acceptor"/>
    <property type="evidence" value="ECO:0007669"/>
    <property type="project" value="InterPro"/>
</dbReference>
<dbReference type="InterPro" id="IPR050857">
    <property type="entry name" value="D-2-hydroxyacid_DH"/>
</dbReference>
<dbReference type="AlphaFoldDB" id="A0A2M7V801"/>
<evidence type="ECO:0000256" key="3">
    <source>
        <dbReference type="ARBA" id="ARBA00023027"/>
    </source>
</evidence>
<protein>
    <recommendedName>
        <fullName evidence="9">Hydroxyacid dehydrogenase</fullName>
    </recommendedName>
</protein>
<evidence type="ECO:0000256" key="4">
    <source>
        <dbReference type="RuleBase" id="RU003719"/>
    </source>
</evidence>
<evidence type="ECO:0000256" key="1">
    <source>
        <dbReference type="ARBA" id="ARBA00005854"/>
    </source>
</evidence>
<keyword evidence="3" id="KW-0520">NAD</keyword>
<dbReference type="InterPro" id="IPR006140">
    <property type="entry name" value="D-isomer_DH_NAD-bd"/>
</dbReference>
<feature type="domain" description="D-isomer specific 2-hydroxyacid dehydrogenase NAD-binding" evidence="6">
    <location>
        <begin position="110"/>
        <end position="290"/>
    </location>
</feature>
<comment type="similarity">
    <text evidence="1 4">Belongs to the D-isomer specific 2-hydroxyacid dehydrogenase family.</text>
</comment>
<evidence type="ECO:0000313" key="8">
    <source>
        <dbReference type="Proteomes" id="UP000228568"/>
    </source>
</evidence>
<comment type="caution">
    <text evidence="7">The sequence shown here is derived from an EMBL/GenBank/DDBJ whole genome shotgun (WGS) entry which is preliminary data.</text>
</comment>
<dbReference type="InterPro" id="IPR006139">
    <property type="entry name" value="D-isomer_2_OHA_DH_cat_dom"/>
</dbReference>
<keyword evidence="2 4" id="KW-0560">Oxidoreductase</keyword>
<accession>A0A2M7V801</accession>
<evidence type="ECO:0000259" key="6">
    <source>
        <dbReference type="Pfam" id="PF02826"/>
    </source>
</evidence>
<evidence type="ECO:0000256" key="2">
    <source>
        <dbReference type="ARBA" id="ARBA00023002"/>
    </source>
</evidence>
<dbReference type="Proteomes" id="UP000228568">
    <property type="component" value="Unassembled WGS sequence"/>
</dbReference>
<dbReference type="PANTHER" id="PTHR42789:SF1">
    <property type="entry name" value="D-ISOMER SPECIFIC 2-HYDROXYACID DEHYDROGENASE FAMILY PROTEIN (AFU_ORTHOLOGUE AFUA_6G10090)"/>
    <property type="match status" value="1"/>
</dbReference>
<evidence type="ECO:0008006" key="9">
    <source>
        <dbReference type="Google" id="ProtNLM"/>
    </source>
</evidence>
<evidence type="ECO:0000313" key="7">
    <source>
        <dbReference type="EMBL" id="PIZ94875.1"/>
    </source>
</evidence>
<dbReference type="GO" id="GO:0051287">
    <property type="term" value="F:NAD binding"/>
    <property type="evidence" value="ECO:0007669"/>
    <property type="project" value="InterPro"/>
</dbReference>
<dbReference type="Pfam" id="PF02826">
    <property type="entry name" value="2-Hacid_dh_C"/>
    <property type="match status" value="1"/>
</dbReference>
<dbReference type="PANTHER" id="PTHR42789">
    <property type="entry name" value="D-ISOMER SPECIFIC 2-HYDROXYACID DEHYDROGENASE FAMILY PROTEIN (AFU_ORTHOLOGUE AFUA_6G10090)"/>
    <property type="match status" value="1"/>
</dbReference>
<sequence length="322" mass="35416">MEMKKALFTECLFTESDIESLRGAGVEVIKGSSSMGEDKLIEELQGCSIFIIGGADKASEKVINSTNLELIIFYGTGYENYVDMEAANKKGVLVCNTPKANAYTVAEHAVALILDAVKQITYLNSSVKSGQWQRRDTWNLEGKTLGTVGMGTIGGYIAGIMSRGFKMKILYVSRENKTEYEKEFGATKVDLPTLMSSSDVVSVNASYSDQTVNMIGEKELFGMKPESVLVCTSRAELVNPEALKKALDMNKLSVAAFDSYYQEPAPTKENDTWGLLSLPDNKFIITPHTAYGSKEAKENMNSMVIENIKSFLESNQPKYKVA</sequence>
<dbReference type="SUPFAM" id="SSF51735">
    <property type="entry name" value="NAD(P)-binding Rossmann-fold domains"/>
    <property type="match status" value="1"/>
</dbReference>